<comment type="caution">
    <text evidence="3">The sequence shown here is derived from an EMBL/GenBank/DDBJ whole genome shotgun (WGS) entry which is preliminary data.</text>
</comment>
<feature type="compositionally biased region" description="Polar residues" evidence="1">
    <location>
        <begin position="716"/>
        <end position="742"/>
    </location>
</feature>
<dbReference type="InterPro" id="IPR027417">
    <property type="entry name" value="P-loop_NTPase"/>
</dbReference>
<dbReference type="AlphaFoldDB" id="A0A2B7YRW2"/>
<feature type="compositionally biased region" description="Polar residues" evidence="1">
    <location>
        <begin position="1"/>
        <end position="11"/>
    </location>
</feature>
<dbReference type="Proteomes" id="UP000224634">
    <property type="component" value="Unassembled WGS sequence"/>
</dbReference>
<gene>
    <name evidence="3" type="ORF">AJ80_02221</name>
</gene>
<feature type="region of interest" description="Disordered" evidence="1">
    <location>
        <begin position="716"/>
        <end position="746"/>
    </location>
</feature>
<dbReference type="InterPro" id="IPR003593">
    <property type="entry name" value="AAA+_ATPase"/>
</dbReference>
<dbReference type="PANTHER" id="PTHR23389:SF21">
    <property type="entry name" value="ATPASE FAMILY AAA DOMAIN-CONTAINING PROTEIN 5"/>
    <property type="match status" value="1"/>
</dbReference>
<dbReference type="EMBL" id="PDNA01000020">
    <property type="protein sequence ID" value="PGH23791.1"/>
    <property type="molecule type" value="Genomic_DNA"/>
</dbReference>
<dbReference type="GO" id="GO:0003677">
    <property type="term" value="F:DNA binding"/>
    <property type="evidence" value="ECO:0007669"/>
    <property type="project" value="TreeGrafter"/>
</dbReference>
<dbReference type="GO" id="GO:0016887">
    <property type="term" value="F:ATP hydrolysis activity"/>
    <property type="evidence" value="ECO:0007669"/>
    <property type="project" value="InterPro"/>
</dbReference>
<dbReference type="CDD" id="cd00009">
    <property type="entry name" value="AAA"/>
    <property type="match status" value="1"/>
</dbReference>
<dbReference type="SUPFAM" id="SSF52540">
    <property type="entry name" value="P-loop containing nucleoside triphosphate hydrolases"/>
    <property type="match status" value="1"/>
</dbReference>
<feature type="compositionally biased region" description="Basic residues" evidence="1">
    <location>
        <begin position="249"/>
        <end position="259"/>
    </location>
</feature>
<sequence length="1239" mass="136985">MPSFSIATRSYNPPDARRRDQTTSRLHEALAPQIDHLTLNAPPIGRKEADFISGFDTSSSTPTADQPNPNDAELVDVHTQDAPILASEPRQLPTRPSNEESLPSLDYDHQNSRRKRRKTRTPEAAGIDKHAPITKHYPQGASQPISLVEQLVQFAGGESTESNQETTVVAPSDPAPLIENWEQLVTSVSQVSDHPSGSATLPGTPPDPAARPRRTLRLNTNGKLLSSPTRSSDGAADCGESGKSDSTKRTRASGRKRKQAGQISTSRIVILKYGSDASSRVALGRNIEDVIHGRKKYPFIKKPPATYTPAPVPAKPTHPFFLGKAPPKSSVTTEQVFSSHGPMTEAPPVVSRPGESHINAFNLPQFRTTFGSGQPGSMKLREPIEPIWPSHEMIHIRDSGAYRGIDLDGKQPVQYKKRKAKHTRPGILQSESVLSQQFHADCQHSNAEPRSKILRHPKKELYTGNTLQGIVEEVLRGRGEQQGRSTHKRRHLAVDHLLSSIRSSTTSFDRGDCDEIPWTQKYAPSTADEVLQNGPEAIVLRSWLQNLVISSVDTGALSKQDTKIKPQNREIGKGRKKRRKKAKGLDNFIVSSDDEEFEMDELADSEEDELAGGVTVPSKRTIVRSGNLAVESERSREKRPVANSVIISGPSGCGKTAAIYAVAKELGFEVFEINAGSRRSARDVVERVGDMTQNHLVQLLKQMDENGSANLLSEQELSNTKPDNSKQQTMGSFFKQNPSKSATSKEKIAIPNVRSQQEGSSKAQHSQKQSLILLEEVDVLFDEDKQFWGGVLALLSQSKRPVIMTCNDENLLPLNDLSYHAILRFRHPPCDLATDYLFVLCVKEGHILDRRGISALYTVLRRDLRATIMQLNFWCQISVGSEKSGIDWMVHHRPQSTGHEAEAELPKVRSLDTYVHGMGWLSQDTLCEELSDREKGTQLMDCLEQWQISTMDWQESLLSRDSTSVFKELRGHFETLECESAAADVRSDLEILSQMGSVGLGDPAQDILDISLPPIPTKQRSSYTEGYKFLQADLQTDHTRLQTKITSTLSVLLESMLNDACPSGNESAVLEEILNKCSCQRPRSVKLSELQDAFGPVMDKPDPFAPSYGRQAPSFESGTAVVAEDIAPYIRNIVAFDIRLEQRRLALSGLFSQGGTNKRVRRTRASMAALEGGSKASTRRDRWFPPRLNPSKVLATGGKEWQDVLLHFENKEAGVVDKEMKNDPCSLEEDSASSSEGGI</sequence>
<proteinExistence type="predicted"/>
<feature type="compositionally biased region" description="Polar residues" evidence="1">
    <location>
        <begin position="187"/>
        <end position="199"/>
    </location>
</feature>
<dbReference type="SMART" id="SM00382">
    <property type="entry name" value="AAA"/>
    <property type="match status" value="1"/>
</dbReference>
<feature type="region of interest" description="Disordered" evidence="1">
    <location>
        <begin position="187"/>
        <end position="263"/>
    </location>
</feature>
<dbReference type="Gene3D" id="3.40.50.300">
    <property type="entry name" value="P-loop containing nucleotide triphosphate hydrolases"/>
    <property type="match status" value="1"/>
</dbReference>
<evidence type="ECO:0000256" key="1">
    <source>
        <dbReference type="SAM" id="MobiDB-lite"/>
    </source>
</evidence>
<evidence type="ECO:0000313" key="4">
    <source>
        <dbReference type="Proteomes" id="UP000224634"/>
    </source>
</evidence>
<keyword evidence="4" id="KW-1185">Reference proteome</keyword>
<dbReference type="GO" id="GO:0005634">
    <property type="term" value="C:nucleus"/>
    <property type="evidence" value="ECO:0007669"/>
    <property type="project" value="TreeGrafter"/>
</dbReference>
<dbReference type="OrthoDB" id="10064318at2759"/>
<dbReference type="STRING" id="1447883.A0A2B7YRW2"/>
<name>A0A2B7YRW2_POLH7</name>
<dbReference type="Pfam" id="PF00004">
    <property type="entry name" value="AAA"/>
    <property type="match status" value="1"/>
</dbReference>
<feature type="region of interest" description="Disordered" evidence="1">
    <location>
        <begin position="1"/>
        <end position="139"/>
    </location>
</feature>
<feature type="compositionally biased region" description="Polar residues" evidence="1">
    <location>
        <begin position="223"/>
        <end position="232"/>
    </location>
</feature>
<accession>A0A2B7YRW2</accession>
<feature type="domain" description="AAA+ ATPase" evidence="2">
    <location>
        <begin position="641"/>
        <end position="831"/>
    </location>
</feature>
<feature type="compositionally biased region" description="Basic and acidic residues" evidence="1">
    <location>
        <begin position="15"/>
        <end position="28"/>
    </location>
</feature>
<feature type="compositionally biased region" description="Polar residues" evidence="1">
    <location>
        <begin position="55"/>
        <end position="69"/>
    </location>
</feature>
<dbReference type="PANTHER" id="PTHR23389">
    <property type="entry name" value="CHROMOSOME TRANSMISSION FIDELITY FACTOR 18"/>
    <property type="match status" value="1"/>
</dbReference>
<reference evidence="3 4" key="1">
    <citation type="submission" date="2017-10" db="EMBL/GenBank/DDBJ databases">
        <title>Comparative genomics in systemic dimorphic fungi from Ajellomycetaceae.</title>
        <authorList>
            <person name="Munoz J.F."/>
            <person name="Mcewen J.G."/>
            <person name="Clay O.K."/>
            <person name="Cuomo C.A."/>
        </authorList>
    </citation>
    <scope>NUCLEOTIDE SEQUENCE [LARGE SCALE GENOMIC DNA]</scope>
    <source>
        <strain evidence="3 4">UAMH7299</strain>
    </source>
</reference>
<evidence type="ECO:0000313" key="3">
    <source>
        <dbReference type="EMBL" id="PGH23791.1"/>
    </source>
</evidence>
<evidence type="ECO:0000259" key="2">
    <source>
        <dbReference type="SMART" id="SM00382"/>
    </source>
</evidence>
<organism evidence="3 4">
    <name type="scientific">Polytolypa hystricis (strain UAMH7299)</name>
    <dbReference type="NCBI Taxonomy" id="1447883"/>
    <lineage>
        <taxon>Eukaryota</taxon>
        <taxon>Fungi</taxon>
        <taxon>Dikarya</taxon>
        <taxon>Ascomycota</taxon>
        <taxon>Pezizomycotina</taxon>
        <taxon>Eurotiomycetes</taxon>
        <taxon>Eurotiomycetidae</taxon>
        <taxon>Onygenales</taxon>
        <taxon>Onygenales incertae sedis</taxon>
        <taxon>Polytolypa</taxon>
    </lineage>
</organism>
<dbReference type="InterPro" id="IPR003959">
    <property type="entry name" value="ATPase_AAA_core"/>
</dbReference>
<dbReference type="GO" id="GO:0005524">
    <property type="term" value="F:ATP binding"/>
    <property type="evidence" value="ECO:0007669"/>
    <property type="project" value="InterPro"/>
</dbReference>
<feature type="region of interest" description="Disordered" evidence="1">
    <location>
        <begin position="1219"/>
        <end position="1239"/>
    </location>
</feature>
<protein>
    <recommendedName>
        <fullName evidence="2">AAA+ ATPase domain-containing protein</fullName>
    </recommendedName>
</protein>